<accession>A0ACA9RPQ5</accession>
<comment type="caution">
    <text evidence="1">The sequence shown here is derived from an EMBL/GenBank/DDBJ whole genome shotgun (WGS) entry which is preliminary data.</text>
</comment>
<keyword evidence="2" id="KW-1185">Reference proteome</keyword>
<dbReference type="EMBL" id="CAJVQC010060172">
    <property type="protein sequence ID" value="CAG8800497.1"/>
    <property type="molecule type" value="Genomic_DNA"/>
</dbReference>
<gene>
    <name evidence="1" type="ORF">RPERSI_LOCUS20937</name>
</gene>
<name>A0ACA9RPQ5_9GLOM</name>
<protein>
    <submittedName>
        <fullName evidence="1">34938_t:CDS:1</fullName>
    </submittedName>
</protein>
<feature type="non-terminal residue" evidence="1">
    <location>
        <position position="210"/>
    </location>
</feature>
<organism evidence="1 2">
    <name type="scientific">Racocetra persica</name>
    <dbReference type="NCBI Taxonomy" id="160502"/>
    <lineage>
        <taxon>Eukaryota</taxon>
        <taxon>Fungi</taxon>
        <taxon>Fungi incertae sedis</taxon>
        <taxon>Mucoromycota</taxon>
        <taxon>Glomeromycotina</taxon>
        <taxon>Glomeromycetes</taxon>
        <taxon>Diversisporales</taxon>
        <taxon>Gigasporaceae</taxon>
        <taxon>Racocetra</taxon>
    </lineage>
</organism>
<sequence>MVRIANKELPENKNVWVALSHIHGFGKKFGPTSPSRRILTELNINPLVKVRDLTPEQVNQISQKAKEIPTEGELKEQVQKNISEQISLGTYQGLRRSRKPNPLPIHENKQVIPMIAEEMVIEQQQQQAEGSRDSLEPSKEKLFDLGEFEFLGKEHEGDVGLKIRVRKIKNSSFVEEFEVLRGEINTIKIEKQETGISDINVSVGGKFTIE</sequence>
<evidence type="ECO:0000313" key="1">
    <source>
        <dbReference type="EMBL" id="CAG8800497.1"/>
    </source>
</evidence>
<proteinExistence type="predicted"/>
<dbReference type="Proteomes" id="UP000789920">
    <property type="component" value="Unassembled WGS sequence"/>
</dbReference>
<evidence type="ECO:0000313" key="2">
    <source>
        <dbReference type="Proteomes" id="UP000789920"/>
    </source>
</evidence>
<reference evidence="1" key="1">
    <citation type="submission" date="2021-06" db="EMBL/GenBank/DDBJ databases">
        <authorList>
            <person name="Kallberg Y."/>
            <person name="Tangrot J."/>
            <person name="Rosling A."/>
        </authorList>
    </citation>
    <scope>NUCLEOTIDE SEQUENCE</scope>
    <source>
        <strain evidence="1">MA461A</strain>
    </source>
</reference>